<proteinExistence type="predicted"/>
<reference evidence="1 2" key="1">
    <citation type="journal article" date="2019" name="Commun. Biol.">
        <title>The bagworm genome reveals a unique fibroin gene that provides high tensile strength.</title>
        <authorList>
            <person name="Kono N."/>
            <person name="Nakamura H."/>
            <person name="Ohtoshi R."/>
            <person name="Tomita M."/>
            <person name="Numata K."/>
            <person name="Arakawa K."/>
        </authorList>
    </citation>
    <scope>NUCLEOTIDE SEQUENCE [LARGE SCALE GENOMIC DNA]</scope>
</reference>
<evidence type="ECO:0000313" key="2">
    <source>
        <dbReference type="Proteomes" id="UP000299102"/>
    </source>
</evidence>
<dbReference type="AlphaFoldDB" id="A0A4C1WXC6"/>
<keyword evidence="2" id="KW-1185">Reference proteome</keyword>
<name>A0A4C1WXC6_EUMVA</name>
<sequence>MGGSARVALDNFTKTKLVSGSGRRARTGGAGGGARSETQTGYKGGMAIFMQDNNKVSIKDKPSRRSVRRAGRKTAVNRSTVSILRESARIQVVARVIILSELEVRSVFTAQKGSVIIIDNNGLCNAAVAPPSRRRSCRRDPRTTYERYLGALDRDIFYSARPIDTAPRPETGLMARAASALCHAHPPVIIGLQFTISPTVRLCSRVV</sequence>
<comment type="caution">
    <text evidence="1">The sequence shown here is derived from an EMBL/GenBank/DDBJ whole genome shotgun (WGS) entry which is preliminary data.</text>
</comment>
<dbReference type="Proteomes" id="UP000299102">
    <property type="component" value="Unassembled WGS sequence"/>
</dbReference>
<protein>
    <submittedName>
        <fullName evidence="1">Uncharacterized protein</fullName>
    </submittedName>
</protein>
<gene>
    <name evidence="1" type="ORF">EVAR_34387_1</name>
</gene>
<accession>A0A4C1WXC6</accession>
<evidence type="ECO:0000313" key="1">
    <source>
        <dbReference type="EMBL" id="GBP55553.1"/>
    </source>
</evidence>
<dbReference type="EMBL" id="BGZK01000672">
    <property type="protein sequence ID" value="GBP55553.1"/>
    <property type="molecule type" value="Genomic_DNA"/>
</dbReference>
<organism evidence="1 2">
    <name type="scientific">Eumeta variegata</name>
    <name type="common">Bagworm moth</name>
    <name type="synonym">Eumeta japonica</name>
    <dbReference type="NCBI Taxonomy" id="151549"/>
    <lineage>
        <taxon>Eukaryota</taxon>
        <taxon>Metazoa</taxon>
        <taxon>Ecdysozoa</taxon>
        <taxon>Arthropoda</taxon>
        <taxon>Hexapoda</taxon>
        <taxon>Insecta</taxon>
        <taxon>Pterygota</taxon>
        <taxon>Neoptera</taxon>
        <taxon>Endopterygota</taxon>
        <taxon>Lepidoptera</taxon>
        <taxon>Glossata</taxon>
        <taxon>Ditrysia</taxon>
        <taxon>Tineoidea</taxon>
        <taxon>Psychidae</taxon>
        <taxon>Oiketicinae</taxon>
        <taxon>Eumeta</taxon>
    </lineage>
</organism>